<evidence type="ECO:0000313" key="3">
    <source>
        <dbReference type="Proteomes" id="UP000663829"/>
    </source>
</evidence>
<dbReference type="Proteomes" id="UP000681722">
    <property type="component" value="Unassembled WGS sequence"/>
</dbReference>
<dbReference type="EMBL" id="CAJOBC010026456">
    <property type="protein sequence ID" value="CAF4071144.1"/>
    <property type="molecule type" value="Genomic_DNA"/>
</dbReference>
<reference evidence="1" key="1">
    <citation type="submission" date="2021-02" db="EMBL/GenBank/DDBJ databases">
        <authorList>
            <person name="Nowell W R."/>
        </authorList>
    </citation>
    <scope>NUCLEOTIDE SEQUENCE</scope>
</reference>
<keyword evidence="3" id="KW-1185">Reference proteome</keyword>
<name>A0A815BTM3_9BILA</name>
<proteinExistence type="predicted"/>
<evidence type="ECO:0000313" key="2">
    <source>
        <dbReference type="EMBL" id="CAF4071144.1"/>
    </source>
</evidence>
<feature type="non-terminal residue" evidence="1">
    <location>
        <position position="1"/>
    </location>
</feature>
<dbReference type="AlphaFoldDB" id="A0A815BTM3"/>
<protein>
    <submittedName>
        <fullName evidence="1">Uncharacterized protein</fullName>
    </submittedName>
</protein>
<gene>
    <name evidence="1" type="ORF">GPM918_LOCUS27412</name>
    <name evidence="2" type="ORF">SRO942_LOCUS27734</name>
</gene>
<accession>A0A815BTM3</accession>
<dbReference type="EMBL" id="CAJNOQ010011485">
    <property type="protein sequence ID" value="CAF1277922.1"/>
    <property type="molecule type" value="Genomic_DNA"/>
</dbReference>
<evidence type="ECO:0000313" key="1">
    <source>
        <dbReference type="EMBL" id="CAF1277922.1"/>
    </source>
</evidence>
<organism evidence="1 3">
    <name type="scientific">Didymodactylos carnosus</name>
    <dbReference type="NCBI Taxonomy" id="1234261"/>
    <lineage>
        <taxon>Eukaryota</taxon>
        <taxon>Metazoa</taxon>
        <taxon>Spiralia</taxon>
        <taxon>Gnathifera</taxon>
        <taxon>Rotifera</taxon>
        <taxon>Eurotatoria</taxon>
        <taxon>Bdelloidea</taxon>
        <taxon>Philodinida</taxon>
        <taxon>Philodinidae</taxon>
        <taxon>Didymodactylos</taxon>
    </lineage>
</organism>
<sequence length="111" mass="12789">NNELDRDAVDMANVTNNAPINTTFGKILPTTFNKRLSIQDFDILKKLQIQHFENKTNKLLYDIGMPVLHGADNKQITKTRITDYSWLSVLNPNFKHFKISNTRNIVHLCSC</sequence>
<comment type="caution">
    <text evidence="1">The sequence shown here is derived from an EMBL/GenBank/DDBJ whole genome shotgun (WGS) entry which is preliminary data.</text>
</comment>
<dbReference type="Proteomes" id="UP000663829">
    <property type="component" value="Unassembled WGS sequence"/>
</dbReference>